<evidence type="ECO:0000313" key="3">
    <source>
        <dbReference type="EMBL" id="GAA4872544.1"/>
    </source>
</evidence>
<keyword evidence="4" id="KW-1185">Reference proteome</keyword>
<feature type="signal peptide" evidence="2">
    <location>
        <begin position="1"/>
        <end position="19"/>
    </location>
</feature>
<organism evidence="3 4">
    <name type="scientific">Ferrimonas pelagia</name>
    <dbReference type="NCBI Taxonomy" id="1177826"/>
    <lineage>
        <taxon>Bacteria</taxon>
        <taxon>Pseudomonadati</taxon>
        <taxon>Pseudomonadota</taxon>
        <taxon>Gammaproteobacteria</taxon>
        <taxon>Alteromonadales</taxon>
        <taxon>Ferrimonadaceae</taxon>
        <taxon>Ferrimonas</taxon>
    </lineage>
</organism>
<reference evidence="4" key="1">
    <citation type="journal article" date="2019" name="Int. J. Syst. Evol. Microbiol.">
        <title>The Global Catalogue of Microorganisms (GCM) 10K type strain sequencing project: providing services to taxonomists for standard genome sequencing and annotation.</title>
        <authorList>
            <consortium name="The Broad Institute Genomics Platform"/>
            <consortium name="The Broad Institute Genome Sequencing Center for Infectious Disease"/>
            <person name="Wu L."/>
            <person name="Ma J."/>
        </authorList>
    </citation>
    <scope>NUCLEOTIDE SEQUENCE [LARGE SCALE GENOMIC DNA]</scope>
    <source>
        <strain evidence="4">JCM 18401</strain>
    </source>
</reference>
<sequence>MNKWLGVCACLLLSAVVQAQQVTPLSDDEQTLILRVADQVVLQEGDKPGDARAVALDRAKQQGAQFSSRMLRALQQELPLEEGQWQLLNWAYLQVLESRDTPGVAMDGRAQLDLEVTFRQPKAALIHAVTLLQADERHQQRLTELAEEIGQLRHSLAQLQQQQPTAEVQQSSRDDEPDTVAAQREHLLQQLERSRMELRRAFGRKANSA</sequence>
<feature type="coiled-coil region" evidence="1">
    <location>
        <begin position="142"/>
        <end position="201"/>
    </location>
</feature>
<feature type="chain" id="PRO_5046928946" evidence="2">
    <location>
        <begin position="20"/>
        <end position="209"/>
    </location>
</feature>
<dbReference type="Proteomes" id="UP001499988">
    <property type="component" value="Unassembled WGS sequence"/>
</dbReference>
<gene>
    <name evidence="3" type="ORF">GCM10023333_01660</name>
</gene>
<evidence type="ECO:0000256" key="1">
    <source>
        <dbReference type="SAM" id="Coils"/>
    </source>
</evidence>
<protein>
    <submittedName>
        <fullName evidence="3">Uncharacterized protein</fullName>
    </submittedName>
</protein>
<proteinExistence type="predicted"/>
<comment type="caution">
    <text evidence="3">The sequence shown here is derived from an EMBL/GenBank/DDBJ whole genome shotgun (WGS) entry which is preliminary data.</text>
</comment>
<dbReference type="EMBL" id="BAABJZ010000003">
    <property type="protein sequence ID" value="GAA4872544.1"/>
    <property type="molecule type" value="Genomic_DNA"/>
</dbReference>
<evidence type="ECO:0000256" key="2">
    <source>
        <dbReference type="SAM" id="SignalP"/>
    </source>
</evidence>
<dbReference type="RefSeq" id="WP_345332309.1">
    <property type="nucleotide sequence ID" value="NZ_BAABJZ010000003.1"/>
</dbReference>
<keyword evidence="2" id="KW-0732">Signal</keyword>
<evidence type="ECO:0000313" key="4">
    <source>
        <dbReference type="Proteomes" id="UP001499988"/>
    </source>
</evidence>
<name>A0ABP9E9B4_9GAMM</name>
<keyword evidence="1" id="KW-0175">Coiled coil</keyword>
<accession>A0ABP9E9B4</accession>